<evidence type="ECO:0000313" key="4">
    <source>
        <dbReference type="Proteomes" id="UP000807306"/>
    </source>
</evidence>
<keyword evidence="4" id="KW-1185">Reference proteome</keyword>
<dbReference type="Pfam" id="PF24883">
    <property type="entry name" value="NPHP3_N"/>
    <property type="match status" value="1"/>
</dbReference>
<dbReference type="PROSITE" id="PS50837">
    <property type="entry name" value="NACHT"/>
    <property type="match status" value="1"/>
</dbReference>
<dbReference type="InterPro" id="IPR027417">
    <property type="entry name" value="P-loop_NTPase"/>
</dbReference>
<protein>
    <recommendedName>
        <fullName evidence="2">NACHT domain-containing protein</fullName>
    </recommendedName>
</protein>
<sequence length="617" mass="70586">MQKIGILNSSNNVTITNSHFAVNQGADPNATFRFLYESQAKYAGGGHQDPSTCLEGTRTTALEEIDKWKRKTFQEENPKMIWVTGSAGSGKTAIAQTVYESFKAEGLLIVQTSFFRSTGCTDPRYLSLSIAYQLAVANSLLRESIEAVVQADLSVVDAPFDMQLRRLVLEPISEATTQLPMVYIIIDGLDECGVEDQQIQIIQLIQAIVTEQHLPIRFLIASRPESWIRTTLSSPTAPSLSTVVLDCNKEVDNDIQLYYETEFKKIRNDPRHNHSITSTHSSWPSTDDMKQLVRWSSGQFIYAKTVTRFVGEPGHSPFCRLEEIVLRPNSELTKSQSSFKLDPLDALYSQILSCAVDWNLTSNVLGALQIMLLESRIMMRELLSIMEVILGLKSGGTYLALRNLHALVFVPPSLASEREGITNDEYRAKLFDQSKHIRFYHKSFTDFLHHPQRAGKYYIDETKMRQMMAIGCLEVLRGVKMNPPTRLYSMAWLYAHRNWNFHCTESGLQGNHEFLCKLDQFSFTSWYFRSPKFNCQQWKRLTPFRQLEKWSDTLEEIQNIHNTLEAVGLGRLFTQYYPASHTWDWFKAQSDTGLQDFPKLRLKLWILHKLADEDGAI</sequence>
<evidence type="ECO:0000313" key="3">
    <source>
        <dbReference type="EMBL" id="KAF9528327.1"/>
    </source>
</evidence>
<comment type="caution">
    <text evidence="3">The sequence shown here is derived from an EMBL/GenBank/DDBJ whole genome shotgun (WGS) entry which is preliminary data.</text>
</comment>
<organism evidence="3 4">
    <name type="scientific">Crepidotus variabilis</name>
    <dbReference type="NCBI Taxonomy" id="179855"/>
    <lineage>
        <taxon>Eukaryota</taxon>
        <taxon>Fungi</taxon>
        <taxon>Dikarya</taxon>
        <taxon>Basidiomycota</taxon>
        <taxon>Agaricomycotina</taxon>
        <taxon>Agaricomycetes</taxon>
        <taxon>Agaricomycetidae</taxon>
        <taxon>Agaricales</taxon>
        <taxon>Agaricineae</taxon>
        <taxon>Crepidotaceae</taxon>
        <taxon>Crepidotus</taxon>
    </lineage>
</organism>
<gene>
    <name evidence="3" type="ORF">CPB83DRAFT_883510</name>
</gene>
<evidence type="ECO:0000259" key="2">
    <source>
        <dbReference type="PROSITE" id="PS50837"/>
    </source>
</evidence>
<feature type="domain" description="NACHT" evidence="2">
    <location>
        <begin position="79"/>
        <end position="226"/>
    </location>
</feature>
<dbReference type="SUPFAM" id="SSF52540">
    <property type="entry name" value="P-loop containing nucleoside triphosphate hydrolases"/>
    <property type="match status" value="1"/>
</dbReference>
<dbReference type="Proteomes" id="UP000807306">
    <property type="component" value="Unassembled WGS sequence"/>
</dbReference>
<dbReference type="Gene3D" id="3.40.50.300">
    <property type="entry name" value="P-loop containing nucleotide triphosphate hydrolases"/>
    <property type="match status" value="1"/>
</dbReference>
<dbReference type="EMBL" id="MU157853">
    <property type="protein sequence ID" value="KAF9528327.1"/>
    <property type="molecule type" value="Genomic_DNA"/>
</dbReference>
<dbReference type="InterPro" id="IPR007111">
    <property type="entry name" value="NACHT_NTPase"/>
</dbReference>
<dbReference type="InterPro" id="IPR056884">
    <property type="entry name" value="NPHP3-like_N"/>
</dbReference>
<keyword evidence="1" id="KW-0677">Repeat</keyword>
<dbReference type="AlphaFoldDB" id="A0A9P6EG86"/>
<reference evidence="3" key="1">
    <citation type="submission" date="2020-11" db="EMBL/GenBank/DDBJ databases">
        <authorList>
            <consortium name="DOE Joint Genome Institute"/>
            <person name="Ahrendt S."/>
            <person name="Riley R."/>
            <person name="Andreopoulos W."/>
            <person name="Labutti K."/>
            <person name="Pangilinan J."/>
            <person name="Ruiz-Duenas F.J."/>
            <person name="Barrasa J.M."/>
            <person name="Sanchez-Garcia M."/>
            <person name="Camarero S."/>
            <person name="Miyauchi S."/>
            <person name="Serrano A."/>
            <person name="Linde D."/>
            <person name="Babiker R."/>
            <person name="Drula E."/>
            <person name="Ayuso-Fernandez I."/>
            <person name="Pacheco R."/>
            <person name="Padilla G."/>
            <person name="Ferreira P."/>
            <person name="Barriuso J."/>
            <person name="Kellner H."/>
            <person name="Castanera R."/>
            <person name="Alfaro M."/>
            <person name="Ramirez L."/>
            <person name="Pisabarro A.G."/>
            <person name="Kuo A."/>
            <person name="Tritt A."/>
            <person name="Lipzen A."/>
            <person name="He G."/>
            <person name="Yan M."/>
            <person name="Ng V."/>
            <person name="Cullen D."/>
            <person name="Martin F."/>
            <person name="Rosso M.-N."/>
            <person name="Henrissat B."/>
            <person name="Hibbett D."/>
            <person name="Martinez A.T."/>
            <person name="Grigoriev I.V."/>
        </authorList>
    </citation>
    <scope>NUCLEOTIDE SEQUENCE</scope>
    <source>
        <strain evidence="3">CBS 506.95</strain>
    </source>
</reference>
<dbReference type="PANTHER" id="PTHR10039:SF17">
    <property type="entry name" value="FUNGAL STAND N-TERMINAL GOODBYE DOMAIN-CONTAINING PROTEIN-RELATED"/>
    <property type="match status" value="1"/>
</dbReference>
<dbReference type="PANTHER" id="PTHR10039">
    <property type="entry name" value="AMELOGENIN"/>
    <property type="match status" value="1"/>
</dbReference>
<evidence type="ECO:0000256" key="1">
    <source>
        <dbReference type="ARBA" id="ARBA00022737"/>
    </source>
</evidence>
<dbReference type="OrthoDB" id="163438at2759"/>
<proteinExistence type="predicted"/>
<accession>A0A9P6EG86</accession>
<name>A0A9P6EG86_9AGAR</name>